<dbReference type="PaxDb" id="273075-Ta0210"/>
<dbReference type="EMBL" id="AL445063">
    <property type="protein sequence ID" value="CAC11356.1"/>
    <property type="molecule type" value="Genomic_DNA"/>
</dbReference>
<sequence length="378" mass="41054">MATFFSLALYAGSFTFILREGGIPFYYLGVFFAIAVILYLIFNSLSREYVGRAGDAIIVPVSILMVAVAFVLVYISQSIPIISVSVALFTVSLIMFYNSTVRNEVSISTNERIFMGGAGLGGFIGLIVAGVFPGKMSVLDSYMAIIMLAVGLAAVFVFFRRPTGRFSIADAFHVFVRPFNSMEKIRTIEKKLLLLAVSLDEIFVWIAIGASFPFVISAGLGSGMSRPAVMFSVAAAIIIGAALVYVFESSNIPATPFFYPVKDLILVAGLLLLSFMYPASYVAGMIFLALLPVAFIGSVRFLKSQFPSSFDFRQITSFFRNPIMVIAPLMGSILWAVSGAMLFLTAMAFAIFALVIGIIVITNPKIFKVSDPYETANN</sequence>
<dbReference type="EnsemblBacteria" id="CAC11356">
    <property type="protein sequence ID" value="CAC11356"/>
    <property type="gene ID" value="CAC11356"/>
</dbReference>
<reference evidence="2 3" key="1">
    <citation type="journal article" date="2000" name="Nature">
        <title>The genome sequence of the thermoacidophilic scavenger Thermoplasma acidophilum.</title>
        <authorList>
            <person name="Ruepp A."/>
            <person name="Graml W."/>
            <person name="Santos-Martinez M.L."/>
            <person name="Koretke K.K."/>
            <person name="Volker C."/>
            <person name="Mewes H.W."/>
            <person name="Frishman D."/>
            <person name="Stocker S."/>
            <person name="Lupas A.N."/>
            <person name="Baumeister W."/>
        </authorList>
    </citation>
    <scope>NUCLEOTIDE SEQUENCE [LARGE SCALE GENOMIC DNA]</scope>
    <source>
        <strain evidence="3">ATCC 25905 / DSM 1728 / JCM 9062 / NBRC 15155 / AMRC-C165</strain>
    </source>
</reference>
<keyword evidence="1" id="KW-0472">Membrane</keyword>
<feature type="transmembrane region" description="Helical" evidence="1">
    <location>
        <begin position="57"/>
        <end position="75"/>
    </location>
</feature>
<evidence type="ECO:0000256" key="1">
    <source>
        <dbReference type="SAM" id="Phobius"/>
    </source>
</evidence>
<dbReference type="Proteomes" id="UP000001024">
    <property type="component" value="Chromosome"/>
</dbReference>
<dbReference type="eggNOG" id="arCOG07363">
    <property type="taxonomic scope" value="Archaea"/>
</dbReference>
<proteinExistence type="predicted"/>
<dbReference type="AlphaFoldDB" id="Q9HLL7"/>
<feature type="transmembrane region" description="Helical" evidence="1">
    <location>
        <begin position="318"/>
        <end position="337"/>
    </location>
</feature>
<name>Q9HLL7_THEAC</name>
<feature type="transmembrane region" description="Helical" evidence="1">
    <location>
        <begin position="113"/>
        <end position="133"/>
    </location>
</feature>
<protein>
    <submittedName>
        <fullName evidence="2">Hypothetical membrane protein</fullName>
    </submittedName>
</protein>
<feature type="transmembrane region" description="Helical" evidence="1">
    <location>
        <begin position="81"/>
        <end position="101"/>
    </location>
</feature>
<dbReference type="HOGENOM" id="CLU_730794_0_0_2"/>
<keyword evidence="1" id="KW-1133">Transmembrane helix</keyword>
<dbReference type="STRING" id="273075.gene:9571426"/>
<feature type="transmembrane region" description="Helical" evidence="1">
    <location>
        <begin position="343"/>
        <end position="361"/>
    </location>
</feature>
<dbReference type="InterPro" id="IPR036259">
    <property type="entry name" value="MFS_trans_sf"/>
</dbReference>
<keyword evidence="1" id="KW-0812">Transmembrane</keyword>
<feature type="transmembrane region" description="Helical" evidence="1">
    <location>
        <begin position="192"/>
        <end position="216"/>
    </location>
</feature>
<gene>
    <name evidence="2" type="ordered locus">Ta0210</name>
</gene>
<evidence type="ECO:0000313" key="2">
    <source>
        <dbReference type="EMBL" id="CAC11356.1"/>
    </source>
</evidence>
<organism evidence="2 3">
    <name type="scientific">Thermoplasma acidophilum (strain ATCC 25905 / DSM 1728 / JCM 9062 / NBRC 15155 / AMRC-C165)</name>
    <dbReference type="NCBI Taxonomy" id="273075"/>
    <lineage>
        <taxon>Archaea</taxon>
        <taxon>Methanobacteriati</taxon>
        <taxon>Thermoplasmatota</taxon>
        <taxon>Thermoplasmata</taxon>
        <taxon>Thermoplasmatales</taxon>
        <taxon>Thermoplasmataceae</taxon>
        <taxon>Thermoplasma</taxon>
    </lineage>
</organism>
<feature type="transmembrane region" description="Helical" evidence="1">
    <location>
        <begin position="283"/>
        <end position="302"/>
    </location>
</feature>
<dbReference type="KEGG" id="tac:Ta0210"/>
<feature type="transmembrane region" description="Helical" evidence="1">
    <location>
        <begin position="25"/>
        <end position="45"/>
    </location>
</feature>
<feature type="transmembrane region" description="Helical" evidence="1">
    <location>
        <begin position="228"/>
        <end position="247"/>
    </location>
</feature>
<accession>Q9HLL7</accession>
<evidence type="ECO:0000313" key="3">
    <source>
        <dbReference type="Proteomes" id="UP000001024"/>
    </source>
</evidence>
<feature type="transmembrane region" description="Helical" evidence="1">
    <location>
        <begin position="259"/>
        <end position="277"/>
    </location>
</feature>
<dbReference type="SUPFAM" id="SSF103473">
    <property type="entry name" value="MFS general substrate transporter"/>
    <property type="match status" value="1"/>
</dbReference>
<feature type="transmembrane region" description="Helical" evidence="1">
    <location>
        <begin position="139"/>
        <end position="159"/>
    </location>
</feature>
<keyword evidence="3" id="KW-1185">Reference proteome</keyword>
<dbReference type="InParanoid" id="Q9HLL7"/>